<sequence>MAPNSTTQGSDPMSDIDLEDELRRMDEEDDRKAAEEAERMKREAEEAEKKRREEEERRKRKDELRKKMAEKKRREAEETERKRKEAEDAARLQREKEEAELAERIRLEAEKKEKERQEKEKGKGKRTATEVEVEIVESLAKKKKTTENAKAGNGVRKPRAKPTSGPAETARLIQRSVAAGPSKYQLTELDDQDDDPLWTPGSGLAGDGRDETAALRKRGNYDAKGGKIKMGGDNECGRCLRLGKNCTEQSDAGKYMCEPCHTSKQKCAVPTEADKQPHEQTYELIVEQRKTRAVQSAILKELKGIRAELGTRHLAMVSSIRSQTKVVDGLAKDFEEFYNRLVLDDKVMDDEAHEKARAELDARLAAKKKTVPETSDAGSGNEGEDEEGENEGEKEDESGSK</sequence>
<gene>
    <name evidence="2" type="ORF">D9756_004561</name>
</gene>
<dbReference type="EMBL" id="JAACJO010000003">
    <property type="protein sequence ID" value="KAF5360427.1"/>
    <property type="molecule type" value="Genomic_DNA"/>
</dbReference>
<accession>A0A8H5LKE3</accession>
<feature type="region of interest" description="Disordered" evidence="1">
    <location>
        <begin position="142"/>
        <end position="211"/>
    </location>
</feature>
<evidence type="ECO:0000256" key="1">
    <source>
        <dbReference type="SAM" id="MobiDB-lite"/>
    </source>
</evidence>
<feature type="region of interest" description="Disordered" evidence="1">
    <location>
        <begin position="1"/>
        <end position="130"/>
    </location>
</feature>
<feature type="compositionally biased region" description="Polar residues" evidence="1">
    <location>
        <begin position="1"/>
        <end position="11"/>
    </location>
</feature>
<name>A0A8H5LKE3_9AGAR</name>
<feature type="region of interest" description="Disordered" evidence="1">
    <location>
        <begin position="362"/>
        <end position="401"/>
    </location>
</feature>
<dbReference type="AlphaFoldDB" id="A0A8H5LKE3"/>
<reference evidence="2 3" key="1">
    <citation type="journal article" date="2020" name="ISME J.">
        <title>Uncovering the hidden diversity of litter-decomposition mechanisms in mushroom-forming fungi.</title>
        <authorList>
            <person name="Floudas D."/>
            <person name="Bentzer J."/>
            <person name="Ahren D."/>
            <person name="Johansson T."/>
            <person name="Persson P."/>
            <person name="Tunlid A."/>
        </authorList>
    </citation>
    <scope>NUCLEOTIDE SEQUENCE [LARGE SCALE GENOMIC DNA]</scope>
    <source>
        <strain evidence="2 3">CBS 146.42</strain>
    </source>
</reference>
<dbReference type="Proteomes" id="UP000559027">
    <property type="component" value="Unassembled WGS sequence"/>
</dbReference>
<feature type="compositionally biased region" description="Basic and acidic residues" evidence="1">
    <location>
        <begin position="21"/>
        <end position="121"/>
    </location>
</feature>
<organism evidence="2 3">
    <name type="scientific">Leucocoprinus leucothites</name>
    <dbReference type="NCBI Taxonomy" id="201217"/>
    <lineage>
        <taxon>Eukaryota</taxon>
        <taxon>Fungi</taxon>
        <taxon>Dikarya</taxon>
        <taxon>Basidiomycota</taxon>
        <taxon>Agaricomycotina</taxon>
        <taxon>Agaricomycetes</taxon>
        <taxon>Agaricomycetidae</taxon>
        <taxon>Agaricales</taxon>
        <taxon>Agaricineae</taxon>
        <taxon>Agaricaceae</taxon>
        <taxon>Leucocoprinus</taxon>
    </lineage>
</organism>
<evidence type="ECO:0000313" key="2">
    <source>
        <dbReference type="EMBL" id="KAF5360427.1"/>
    </source>
</evidence>
<feature type="compositionally biased region" description="Acidic residues" evidence="1">
    <location>
        <begin position="382"/>
        <end position="401"/>
    </location>
</feature>
<evidence type="ECO:0000313" key="3">
    <source>
        <dbReference type="Proteomes" id="UP000559027"/>
    </source>
</evidence>
<keyword evidence="3" id="KW-1185">Reference proteome</keyword>
<comment type="caution">
    <text evidence="2">The sequence shown here is derived from an EMBL/GenBank/DDBJ whole genome shotgun (WGS) entry which is preliminary data.</text>
</comment>
<protein>
    <submittedName>
        <fullName evidence="2">Uncharacterized protein</fullName>
    </submittedName>
</protein>
<proteinExistence type="predicted"/>